<dbReference type="OrthoDB" id="115545at2"/>
<gene>
    <name evidence="1" type="ORF">C5Y98_27385</name>
</gene>
<dbReference type="RefSeq" id="WP_105359434.1">
    <property type="nucleotide sequence ID" value="NZ_PUIB01000028.1"/>
</dbReference>
<evidence type="ECO:0000313" key="2">
    <source>
        <dbReference type="Proteomes" id="UP000239388"/>
    </source>
</evidence>
<protein>
    <recommendedName>
        <fullName evidence="3">HEAT repeat domain-containing protein</fullName>
    </recommendedName>
</protein>
<name>A0A2S8F4Y1_9BACT</name>
<evidence type="ECO:0008006" key="3">
    <source>
        <dbReference type="Google" id="ProtNLM"/>
    </source>
</evidence>
<dbReference type="InterPro" id="IPR011989">
    <property type="entry name" value="ARM-like"/>
</dbReference>
<accession>A0A2S8F4Y1</accession>
<dbReference type="Gene3D" id="1.25.10.10">
    <property type="entry name" value="Leucine-rich Repeat Variant"/>
    <property type="match status" value="1"/>
</dbReference>
<evidence type="ECO:0000313" key="1">
    <source>
        <dbReference type="EMBL" id="PQO26984.1"/>
    </source>
</evidence>
<sequence>MNTPDSVGQQLHALNQLKADLTAPESHAQLKQALGDPSNRVVERAAELIAETEDNTFAPQLLKAYARLKRNPLKKDPGCLGKTALVKALVQIEHTNPDVFRDGVVYQQIEPHWKGDRDTAAELRGICAIGLVHFIPTLEVLNHCAMLLVDRWPEARLGAAQALGVLGQAEATPLLRMKLKLGDDQAEVHGECCSALLKIDRETGVEFLRPFLASHNADLCVQTALALGEAKLPGTFDLLRSTWGHRSELGVRESLLLCIGLLRSTESQDFLLSLIDARDLRTAADAVKALRLHKDQGEIRQRTEAAVEQTGSEELGRVFRTEWQ</sequence>
<dbReference type="AlphaFoldDB" id="A0A2S8F4Y1"/>
<proteinExistence type="predicted"/>
<comment type="caution">
    <text evidence="1">The sequence shown here is derived from an EMBL/GenBank/DDBJ whole genome shotgun (WGS) entry which is preliminary data.</text>
</comment>
<reference evidence="1 2" key="1">
    <citation type="submission" date="2018-02" db="EMBL/GenBank/DDBJ databases">
        <title>Comparative genomes isolates from brazilian mangrove.</title>
        <authorList>
            <person name="Araujo J.E."/>
            <person name="Taketani R.G."/>
            <person name="Silva M.C.P."/>
            <person name="Loureco M.V."/>
            <person name="Andreote F.D."/>
        </authorList>
    </citation>
    <scope>NUCLEOTIDE SEQUENCE [LARGE SCALE GENOMIC DNA]</scope>
    <source>
        <strain evidence="1 2">NAP PRIS-MGV</strain>
    </source>
</reference>
<dbReference type="EMBL" id="PUIB01000028">
    <property type="protein sequence ID" value="PQO26984.1"/>
    <property type="molecule type" value="Genomic_DNA"/>
</dbReference>
<dbReference type="SUPFAM" id="SSF48371">
    <property type="entry name" value="ARM repeat"/>
    <property type="match status" value="1"/>
</dbReference>
<dbReference type="Proteomes" id="UP000239388">
    <property type="component" value="Unassembled WGS sequence"/>
</dbReference>
<dbReference type="InterPro" id="IPR016024">
    <property type="entry name" value="ARM-type_fold"/>
</dbReference>
<organism evidence="1 2">
    <name type="scientific">Blastopirellula marina</name>
    <dbReference type="NCBI Taxonomy" id="124"/>
    <lineage>
        <taxon>Bacteria</taxon>
        <taxon>Pseudomonadati</taxon>
        <taxon>Planctomycetota</taxon>
        <taxon>Planctomycetia</taxon>
        <taxon>Pirellulales</taxon>
        <taxon>Pirellulaceae</taxon>
        <taxon>Blastopirellula</taxon>
    </lineage>
</organism>